<dbReference type="RefSeq" id="XP_044974657.1">
    <property type="nucleotide sequence ID" value="XM_045118722.1"/>
</dbReference>
<dbReference type="ExpressionAtlas" id="F2E1M1">
    <property type="expression patterns" value="baseline and differential"/>
</dbReference>
<feature type="domain" description="Granulins" evidence="6">
    <location>
        <begin position="81"/>
        <end position="138"/>
    </location>
</feature>
<reference evidence="8" key="4">
    <citation type="submission" date="2022-01" db="UniProtKB">
        <authorList>
            <consortium name="EnsemblPlants"/>
        </authorList>
    </citation>
    <scope>IDENTIFICATION</scope>
    <source>
        <strain evidence="8">subsp. vulgare</strain>
    </source>
</reference>
<proteinExistence type="evidence at transcript level"/>
<name>F2E1M1_HORVV</name>
<sequence length="172" mass="18734">MLGLSRIKWEVSCAQSIVLIVGYGFEGGKDHWIVNNSLDCEHMHKNTGSSSGIYGINMMASFPTKTSPNPSPSPDPGPTKCSVFTSYPEGSTCCCSWRALGFRLSWSSCELDNAVCASDNRSCCPHDYPIRDTARGRCLKGNGNFSSIEGIKRKQAFSKVPSWNGLLELLGQ</sequence>
<reference evidence="7" key="1">
    <citation type="journal article" date="2011" name="Plant Physiol.">
        <title>Comprehensive sequence analysis of 24,783 barley full-length cDNAs derived from 12 clone libraries.</title>
        <authorList>
            <person name="Matsumoto T."/>
            <person name="Tanaka T."/>
            <person name="Sakai H."/>
            <person name="Amano N."/>
            <person name="Kanamori H."/>
            <person name="Kurita K."/>
            <person name="Kikuta A."/>
            <person name="Kamiya K."/>
            <person name="Yamamoto M."/>
            <person name="Ikawa H."/>
            <person name="Fujii N."/>
            <person name="Hori K."/>
            <person name="Itoh T."/>
            <person name="Sato K."/>
        </authorList>
    </citation>
    <scope>NUCLEOTIDE SEQUENCE</scope>
    <source>
        <tissue evidence="7">Shoot and root</tissue>
    </source>
</reference>
<dbReference type="SMART" id="SM00277">
    <property type="entry name" value="GRAN"/>
    <property type="match status" value="1"/>
</dbReference>
<reference evidence="8" key="3">
    <citation type="submission" date="2020-10" db="EMBL/GenBank/DDBJ databases">
        <authorList>
            <person name="Scholz U."/>
            <person name="Mascher M."/>
            <person name="Fiebig A."/>
        </authorList>
    </citation>
    <scope>NUCLEOTIDE SEQUENCE [LARGE SCALE GENOMIC DNA]</scope>
    <source>
        <strain evidence="8">cv. Morex</strain>
    </source>
</reference>
<keyword evidence="4" id="KW-1015">Disulfide bond</keyword>
<keyword evidence="5" id="KW-0325">Glycoprotein</keyword>
<keyword evidence="2" id="KW-0378">Hydrolase</keyword>
<evidence type="ECO:0000259" key="6">
    <source>
        <dbReference type="SMART" id="SM00277"/>
    </source>
</evidence>
<evidence type="ECO:0000256" key="3">
    <source>
        <dbReference type="ARBA" id="ARBA00022807"/>
    </source>
</evidence>
<dbReference type="SUPFAM" id="SSF54001">
    <property type="entry name" value="Cysteine proteinases"/>
    <property type="match status" value="1"/>
</dbReference>
<evidence type="ECO:0000313" key="7">
    <source>
        <dbReference type="EMBL" id="BAK01243.1"/>
    </source>
</evidence>
<dbReference type="GO" id="GO:0008234">
    <property type="term" value="F:cysteine-type peptidase activity"/>
    <property type="evidence" value="ECO:0007669"/>
    <property type="project" value="UniProtKB-KW"/>
</dbReference>
<reference evidence="9" key="2">
    <citation type="journal article" date="2012" name="Nature">
        <title>A physical, genetic and functional sequence assembly of the barley genome.</title>
        <authorList>
            <consortium name="The International Barley Genome Sequencing Consortium"/>
            <person name="Mayer K.F."/>
            <person name="Waugh R."/>
            <person name="Brown J.W."/>
            <person name="Schulman A."/>
            <person name="Langridge P."/>
            <person name="Platzer M."/>
            <person name="Fincher G.B."/>
            <person name="Muehlbauer G.J."/>
            <person name="Sato K."/>
            <person name="Close T.J."/>
            <person name="Wise R.P."/>
            <person name="Stein N."/>
        </authorList>
    </citation>
    <scope>NUCLEOTIDE SEQUENCE [LARGE SCALE GENOMIC DNA]</scope>
    <source>
        <strain evidence="9">cv. Morex</strain>
    </source>
</reference>
<dbReference type="Proteomes" id="UP000011116">
    <property type="component" value="Chromosome 3H"/>
</dbReference>
<gene>
    <name evidence="8" type="primary">LOC123442627</name>
</gene>
<dbReference type="AlphaFoldDB" id="F2E1M1"/>
<dbReference type="Pfam" id="PF00396">
    <property type="entry name" value="Granulin"/>
    <property type="match status" value="1"/>
</dbReference>
<dbReference type="Gene3D" id="2.10.25.160">
    <property type="entry name" value="Granulin"/>
    <property type="match status" value="1"/>
</dbReference>
<organism evidence="7">
    <name type="scientific">Hordeum vulgare subsp. vulgare</name>
    <name type="common">Domesticated barley</name>
    <dbReference type="NCBI Taxonomy" id="112509"/>
    <lineage>
        <taxon>Eukaryota</taxon>
        <taxon>Viridiplantae</taxon>
        <taxon>Streptophyta</taxon>
        <taxon>Embryophyta</taxon>
        <taxon>Tracheophyta</taxon>
        <taxon>Spermatophyta</taxon>
        <taxon>Magnoliopsida</taxon>
        <taxon>Liliopsida</taxon>
        <taxon>Poales</taxon>
        <taxon>Poaceae</taxon>
        <taxon>BOP clade</taxon>
        <taxon>Pooideae</taxon>
        <taxon>Triticodae</taxon>
        <taxon>Triticeae</taxon>
        <taxon>Hordeinae</taxon>
        <taxon>Hordeum</taxon>
    </lineage>
</organism>
<dbReference type="RefSeq" id="XP_044974656.1">
    <property type="nucleotide sequence ID" value="XM_045118721.1"/>
</dbReference>
<evidence type="ECO:0000256" key="5">
    <source>
        <dbReference type="ARBA" id="ARBA00023180"/>
    </source>
</evidence>
<dbReference type="Gramene" id="HORVU.MOREX.r3.3HG0228260.1">
    <property type="protein sequence ID" value="HORVU.MOREX.r3.3HG0228260.1"/>
    <property type="gene ID" value="HORVU.MOREX.r3.3HG0228260"/>
</dbReference>
<evidence type="ECO:0000256" key="2">
    <source>
        <dbReference type="ARBA" id="ARBA00022801"/>
    </source>
</evidence>
<dbReference type="InterPro" id="IPR037277">
    <property type="entry name" value="Granulin_sf"/>
</dbReference>
<dbReference type="EMBL" id="AK370042">
    <property type="protein sequence ID" value="BAK01243.1"/>
    <property type="molecule type" value="mRNA"/>
</dbReference>
<dbReference type="GeneID" id="123442627"/>
<evidence type="ECO:0000313" key="9">
    <source>
        <dbReference type="Proteomes" id="UP000011116"/>
    </source>
</evidence>
<dbReference type="OrthoDB" id="5854875at2759"/>
<dbReference type="KEGG" id="hvg:123442627"/>
<evidence type="ECO:0000256" key="1">
    <source>
        <dbReference type="ARBA" id="ARBA00022670"/>
    </source>
</evidence>
<keyword evidence="9" id="KW-1185">Reference proteome</keyword>
<keyword evidence="3" id="KW-0788">Thiol protease</keyword>
<evidence type="ECO:0000313" key="8">
    <source>
        <dbReference type="EnsemblPlants" id="HORVU.MOREX.r3.3HG0228260.1"/>
    </source>
</evidence>
<dbReference type="InterPro" id="IPR038765">
    <property type="entry name" value="Papain-like_cys_pep_sf"/>
</dbReference>
<dbReference type="GO" id="GO:0006508">
    <property type="term" value="P:proteolysis"/>
    <property type="evidence" value="ECO:0007669"/>
    <property type="project" value="UniProtKB-KW"/>
</dbReference>
<dbReference type="FunFam" id="2.10.25.160:FF:000002">
    <property type="entry name" value="Cysteine protease 1"/>
    <property type="match status" value="1"/>
</dbReference>
<accession>F2E1M1</accession>
<dbReference type="InterPro" id="IPR000118">
    <property type="entry name" value="Granulin"/>
</dbReference>
<dbReference type="SUPFAM" id="SSF57277">
    <property type="entry name" value="Granulin repeat"/>
    <property type="match status" value="1"/>
</dbReference>
<dbReference type="EnsemblPlants" id="HORVU.MOREX.r3.3HG0228260.1">
    <property type="protein sequence ID" value="HORVU.MOREX.r3.3HG0228260.1"/>
    <property type="gene ID" value="HORVU.MOREX.r3.3HG0228260"/>
</dbReference>
<evidence type="ECO:0000256" key="4">
    <source>
        <dbReference type="ARBA" id="ARBA00023157"/>
    </source>
</evidence>
<keyword evidence="1" id="KW-0645">Protease</keyword>
<protein>
    <submittedName>
        <fullName evidence="7">Predicted protein</fullName>
    </submittedName>
</protein>